<dbReference type="EMBL" id="CP051180">
    <property type="protein sequence ID" value="QIZ76632.1"/>
    <property type="molecule type" value="Genomic_DNA"/>
</dbReference>
<dbReference type="Proteomes" id="UP000501602">
    <property type="component" value="Chromosome"/>
</dbReference>
<organism evidence="1 2">
    <name type="scientific">Ferrimonas lipolytica</name>
    <dbReference type="NCBI Taxonomy" id="2724191"/>
    <lineage>
        <taxon>Bacteria</taxon>
        <taxon>Pseudomonadati</taxon>
        <taxon>Pseudomonadota</taxon>
        <taxon>Gammaproteobacteria</taxon>
        <taxon>Alteromonadales</taxon>
        <taxon>Ferrimonadaceae</taxon>
        <taxon>Ferrimonas</taxon>
    </lineage>
</organism>
<dbReference type="RefSeq" id="WP_168659894.1">
    <property type="nucleotide sequence ID" value="NZ_CP051180.1"/>
</dbReference>
<accession>A0A6H1UFR0</accession>
<keyword evidence="2" id="KW-1185">Reference proteome</keyword>
<evidence type="ECO:0000313" key="1">
    <source>
        <dbReference type="EMBL" id="QIZ76632.1"/>
    </source>
</evidence>
<evidence type="ECO:0000313" key="2">
    <source>
        <dbReference type="Proteomes" id="UP000501602"/>
    </source>
</evidence>
<reference evidence="1 2" key="1">
    <citation type="submission" date="2020-04" db="EMBL/GenBank/DDBJ databases">
        <title>Ferrimonas sp. S7 isolated from sea water.</title>
        <authorList>
            <person name="Bae S.S."/>
            <person name="Baek K."/>
        </authorList>
    </citation>
    <scope>NUCLEOTIDE SEQUENCE [LARGE SCALE GENOMIC DNA]</scope>
    <source>
        <strain evidence="1 2">S7</strain>
    </source>
</reference>
<dbReference type="KEGG" id="fes:HER31_06970"/>
<proteinExistence type="predicted"/>
<sequence length="73" mass="8251">MRICFILHAAELEEPRGDTVDASSAQRWLTEQAKRWQLPCKIGLSSQMAARAMVVNDNPKLLLNRYSDFSQGS</sequence>
<dbReference type="AlphaFoldDB" id="A0A6H1UFR0"/>
<protein>
    <submittedName>
        <fullName evidence="1">DUF1704 domain-containing protein</fullName>
    </submittedName>
</protein>
<name>A0A6H1UFR0_9GAMM</name>
<gene>
    <name evidence="1" type="ORF">HER31_06970</name>
</gene>